<keyword evidence="11 15" id="KW-0472">Membrane</keyword>
<dbReference type="InterPro" id="IPR003856">
    <property type="entry name" value="LPS_length_determ_N"/>
</dbReference>
<dbReference type="InterPro" id="IPR050445">
    <property type="entry name" value="Bact_polysacc_biosynth/exp"/>
</dbReference>
<feature type="transmembrane region" description="Helical" evidence="15">
    <location>
        <begin position="425"/>
        <end position="449"/>
    </location>
</feature>
<dbReference type="RefSeq" id="WP_021506309.1">
    <property type="nucleotide sequence ID" value="NZ_CP146254.1"/>
</dbReference>
<evidence type="ECO:0000256" key="4">
    <source>
        <dbReference type="ARBA" id="ARBA00022519"/>
    </source>
</evidence>
<comment type="similarity">
    <text evidence="2">Belongs to the etk/wzc family.</text>
</comment>
<keyword evidence="9" id="KW-0067">ATP-binding</keyword>
<gene>
    <name evidence="19" type="ORF">SA3R_21510</name>
</gene>
<evidence type="ECO:0000256" key="1">
    <source>
        <dbReference type="ARBA" id="ARBA00004429"/>
    </source>
</evidence>
<keyword evidence="7" id="KW-0547">Nucleotide-binding</keyword>
<dbReference type="Proteomes" id="UP000071979">
    <property type="component" value="Unassembled WGS sequence"/>
</dbReference>
<evidence type="ECO:0000256" key="13">
    <source>
        <dbReference type="ARBA" id="ARBA00053015"/>
    </source>
</evidence>
<feature type="domain" description="Polysaccharide chain length determinant N-terminal" evidence="16">
    <location>
        <begin position="18"/>
        <end position="106"/>
    </location>
</feature>
<dbReference type="EMBL" id="LDSE01000048">
    <property type="protein sequence ID" value="KTS65192.1"/>
    <property type="molecule type" value="Genomic_DNA"/>
</dbReference>
<dbReference type="Pfam" id="PF13614">
    <property type="entry name" value="AAA_31"/>
    <property type="match status" value="1"/>
</dbReference>
<sequence>MTTMMTNKQSVRSPDEGELGRYIAELLDHRKLIITITSCCTLLAVLYGLLATPVYRADALIQVEQKQGNAILDSLSQMLPDSQPISAPEISLIQSRMVVGQTVDDLNLRIQVHKKYFPLVGKGIARLSGEEAGTLTVAKLRLSTTTDIEPGKAVITVIDSQNFSVDYDDQTATGRVGQPLNKAGLSLLVEQINAQPGERFIVKEYTRLAAVDRLQSILTVADQGKDTGMLELELTGDDKEKISRILDNLSYHYLAQNIDREAAQDAKSLQFLNQQLPQVRSELDHAEDKLNAYRQQKDSVDLSLEAKSVLDQVVNVDNQLNELTFREAEVSQLYTKEHPTYKALLEKRSTLEQQKAKLTKQVSLMPSTQQEVLRLSRDVESGRAVYMQLLNRQQELSIAKSSAIGNVRIVDAAVAAPKPVRPQKILLTLAGAVLGFILSVSVILLRIFFHRGIDSADQLEQAGLHVYASIPKSEWLKSTPGGRIKSFRQQGKNSFNFLAAENPADLAIEAIRSLRTSLHFNMQEANNNVVMISGATPEAGKTFISSNLAAIMSLTRQRVLLIDADMRRGTGHKVFGVSNATGLAEVLSGEAPFPTAITRVQKDNYDFDFLPRGKTPVNPAERLMGPILPELIKWASNNYDLVIIDTPPVLAVTDAVLIGKHIGTLLLVARYQTNTVREIELSIKRFTQCNITVQACVLNMITNSFRNYYTYGYGNNTYAYDETR</sequence>
<feature type="domain" description="Tyrosine-protein kinase G-rich" evidence="18">
    <location>
        <begin position="368"/>
        <end position="446"/>
    </location>
</feature>
<organism evidence="19 20">
    <name type="scientific">Pantoea dispersa</name>
    <dbReference type="NCBI Taxonomy" id="59814"/>
    <lineage>
        <taxon>Bacteria</taxon>
        <taxon>Pseudomonadati</taxon>
        <taxon>Pseudomonadota</taxon>
        <taxon>Gammaproteobacteria</taxon>
        <taxon>Enterobacterales</taxon>
        <taxon>Erwiniaceae</taxon>
        <taxon>Pantoea</taxon>
    </lineage>
</organism>
<comment type="subcellular location">
    <subcellularLocation>
        <location evidence="1">Cell inner membrane</location>
        <topology evidence="1">Multi-pass membrane protein</topology>
    </subcellularLocation>
</comment>
<evidence type="ECO:0000256" key="6">
    <source>
        <dbReference type="ARBA" id="ARBA00022692"/>
    </source>
</evidence>
<dbReference type="Pfam" id="PF02706">
    <property type="entry name" value="Wzz"/>
    <property type="match status" value="1"/>
</dbReference>
<protein>
    <submittedName>
        <fullName evidence="19">Tyrosine protein kinase</fullName>
        <ecNumber evidence="19">2.7.10.2</ecNumber>
    </submittedName>
</protein>
<evidence type="ECO:0000256" key="12">
    <source>
        <dbReference type="ARBA" id="ARBA00023137"/>
    </source>
</evidence>
<dbReference type="Gene3D" id="3.40.50.300">
    <property type="entry name" value="P-loop containing nucleotide triphosphate hydrolases"/>
    <property type="match status" value="1"/>
</dbReference>
<evidence type="ECO:0000259" key="18">
    <source>
        <dbReference type="Pfam" id="PF13807"/>
    </source>
</evidence>
<keyword evidence="12" id="KW-0829">Tyrosine-protein kinase</keyword>
<dbReference type="NCBIfam" id="TIGR01007">
    <property type="entry name" value="eps_fam"/>
    <property type="match status" value="1"/>
</dbReference>
<dbReference type="InterPro" id="IPR005702">
    <property type="entry name" value="Wzc-like_C"/>
</dbReference>
<dbReference type="EC" id="2.7.10.2" evidence="19"/>
<evidence type="ECO:0000313" key="20">
    <source>
        <dbReference type="Proteomes" id="UP000071979"/>
    </source>
</evidence>
<evidence type="ECO:0000256" key="5">
    <source>
        <dbReference type="ARBA" id="ARBA00022679"/>
    </source>
</evidence>
<dbReference type="PANTHER" id="PTHR32309">
    <property type="entry name" value="TYROSINE-PROTEIN KINASE"/>
    <property type="match status" value="1"/>
</dbReference>
<dbReference type="Pfam" id="PF13807">
    <property type="entry name" value="GNVR"/>
    <property type="match status" value="1"/>
</dbReference>
<dbReference type="GO" id="GO:0004715">
    <property type="term" value="F:non-membrane spanning protein tyrosine kinase activity"/>
    <property type="evidence" value="ECO:0007669"/>
    <property type="project" value="UniProtKB-EC"/>
</dbReference>
<feature type="domain" description="AAA" evidence="17">
    <location>
        <begin position="539"/>
        <end position="653"/>
    </location>
</feature>
<dbReference type="CDD" id="cd05387">
    <property type="entry name" value="BY-kinase"/>
    <property type="match status" value="1"/>
</dbReference>
<name>A0A8E1RVE0_9GAMM</name>
<dbReference type="SUPFAM" id="SSF52540">
    <property type="entry name" value="P-loop containing nucleoside triphosphate hydrolases"/>
    <property type="match status" value="1"/>
</dbReference>
<reference evidence="19 20" key="1">
    <citation type="journal article" date="2016" name="Front. Microbiol.">
        <title>Genomic Resource of Rice Seed Associated Bacteria.</title>
        <authorList>
            <person name="Midha S."/>
            <person name="Bansal K."/>
            <person name="Sharma S."/>
            <person name="Kumar N."/>
            <person name="Patil P.P."/>
            <person name="Chaudhry V."/>
            <person name="Patil P.B."/>
        </authorList>
    </citation>
    <scope>NUCLEOTIDE SEQUENCE [LARGE SCALE GENOMIC DNA]</scope>
    <source>
        <strain evidence="19 20">SA3</strain>
    </source>
</reference>
<dbReference type="InterPro" id="IPR025669">
    <property type="entry name" value="AAA_dom"/>
</dbReference>
<evidence type="ECO:0000259" key="16">
    <source>
        <dbReference type="Pfam" id="PF02706"/>
    </source>
</evidence>
<keyword evidence="8 19" id="KW-0418">Kinase</keyword>
<dbReference type="PANTHER" id="PTHR32309:SF32">
    <property type="entry name" value="TYROSINE-PROTEIN KINASE ETK-RELATED"/>
    <property type="match status" value="1"/>
</dbReference>
<evidence type="ECO:0000256" key="15">
    <source>
        <dbReference type="SAM" id="Phobius"/>
    </source>
</evidence>
<comment type="catalytic activity">
    <reaction evidence="13">
        <text>L-tyrosyl-[protein] + ATP = O-phospho-L-tyrosyl-[protein] + ADP + H(+)</text>
        <dbReference type="Rhea" id="RHEA:10596"/>
        <dbReference type="Rhea" id="RHEA-COMP:10136"/>
        <dbReference type="Rhea" id="RHEA-COMP:20101"/>
        <dbReference type="ChEBI" id="CHEBI:15378"/>
        <dbReference type="ChEBI" id="CHEBI:30616"/>
        <dbReference type="ChEBI" id="CHEBI:46858"/>
        <dbReference type="ChEBI" id="CHEBI:61978"/>
        <dbReference type="ChEBI" id="CHEBI:456216"/>
    </reaction>
</comment>
<comment type="caution">
    <text evidence="19">The sequence shown here is derived from an EMBL/GenBank/DDBJ whole genome shotgun (WGS) entry which is preliminary data.</text>
</comment>
<evidence type="ECO:0000259" key="17">
    <source>
        <dbReference type="Pfam" id="PF13614"/>
    </source>
</evidence>
<evidence type="ECO:0000256" key="10">
    <source>
        <dbReference type="ARBA" id="ARBA00022989"/>
    </source>
</evidence>
<evidence type="ECO:0000313" key="19">
    <source>
        <dbReference type="EMBL" id="KTS65192.1"/>
    </source>
</evidence>
<keyword evidence="14" id="KW-0175">Coiled coil</keyword>
<dbReference type="GO" id="GO:0005524">
    <property type="term" value="F:ATP binding"/>
    <property type="evidence" value="ECO:0007669"/>
    <property type="project" value="UniProtKB-KW"/>
</dbReference>
<dbReference type="InterPro" id="IPR032807">
    <property type="entry name" value="GNVR"/>
</dbReference>
<dbReference type="GO" id="GO:0005886">
    <property type="term" value="C:plasma membrane"/>
    <property type="evidence" value="ECO:0007669"/>
    <property type="project" value="UniProtKB-SubCell"/>
</dbReference>
<keyword evidence="6 15" id="KW-0812">Transmembrane</keyword>
<evidence type="ECO:0000256" key="9">
    <source>
        <dbReference type="ARBA" id="ARBA00022840"/>
    </source>
</evidence>
<feature type="coiled-coil region" evidence="14">
    <location>
        <begin position="269"/>
        <end position="303"/>
    </location>
</feature>
<dbReference type="InterPro" id="IPR027417">
    <property type="entry name" value="P-loop_NTPase"/>
</dbReference>
<accession>A0A8E1RVE0</accession>
<evidence type="ECO:0000256" key="11">
    <source>
        <dbReference type="ARBA" id="ARBA00023136"/>
    </source>
</evidence>
<keyword evidence="10 15" id="KW-1133">Transmembrane helix</keyword>
<proteinExistence type="inferred from homology"/>
<evidence type="ECO:0000256" key="7">
    <source>
        <dbReference type="ARBA" id="ARBA00022741"/>
    </source>
</evidence>
<dbReference type="AlphaFoldDB" id="A0A8E1RVE0"/>
<evidence type="ECO:0000256" key="3">
    <source>
        <dbReference type="ARBA" id="ARBA00022475"/>
    </source>
</evidence>
<keyword evidence="3" id="KW-1003">Cell membrane</keyword>
<evidence type="ECO:0000256" key="14">
    <source>
        <dbReference type="SAM" id="Coils"/>
    </source>
</evidence>
<dbReference type="GO" id="GO:0042802">
    <property type="term" value="F:identical protein binding"/>
    <property type="evidence" value="ECO:0007669"/>
    <property type="project" value="UniProtKB-ARBA"/>
</dbReference>
<keyword evidence="5 19" id="KW-0808">Transferase</keyword>
<evidence type="ECO:0000256" key="8">
    <source>
        <dbReference type="ARBA" id="ARBA00022777"/>
    </source>
</evidence>
<evidence type="ECO:0000256" key="2">
    <source>
        <dbReference type="ARBA" id="ARBA00008883"/>
    </source>
</evidence>
<dbReference type="Pfam" id="PF23607">
    <property type="entry name" value="WZC_N"/>
    <property type="match status" value="1"/>
</dbReference>
<keyword evidence="4" id="KW-0997">Cell inner membrane</keyword>
<dbReference type="FunFam" id="3.40.50.300:FF:000527">
    <property type="entry name" value="Tyrosine-protein kinase etk"/>
    <property type="match status" value="1"/>
</dbReference>
<feature type="transmembrane region" description="Helical" evidence="15">
    <location>
        <begin position="32"/>
        <end position="50"/>
    </location>
</feature>